<sequence length="156" mass="17243">MLKKFCFDIVALSETWLDESVDNASFFGELATQYAVFRCDRKVERGGGVALLVKLMLSSSLAFSEAISNAYEILCCDLSMKCETTRVLIVYKAPTCPAKMAKQLFKAPRKITSGAHQGGVLPPILFNIYTHELPAFCFSIAQIEKSRTFGGVRQVS</sequence>
<dbReference type="EMBL" id="KN728563">
    <property type="protein sequence ID" value="KIH63592.1"/>
    <property type="molecule type" value="Genomic_DNA"/>
</dbReference>
<organism evidence="1 2">
    <name type="scientific">Ancylostoma duodenale</name>
    <dbReference type="NCBI Taxonomy" id="51022"/>
    <lineage>
        <taxon>Eukaryota</taxon>
        <taxon>Metazoa</taxon>
        <taxon>Ecdysozoa</taxon>
        <taxon>Nematoda</taxon>
        <taxon>Chromadorea</taxon>
        <taxon>Rhabditida</taxon>
        <taxon>Rhabditina</taxon>
        <taxon>Rhabditomorpha</taxon>
        <taxon>Strongyloidea</taxon>
        <taxon>Ancylostomatidae</taxon>
        <taxon>Ancylostomatinae</taxon>
        <taxon>Ancylostoma</taxon>
    </lineage>
</organism>
<dbReference type="OrthoDB" id="8069600at2759"/>
<proteinExistence type="predicted"/>
<dbReference type="InterPro" id="IPR036691">
    <property type="entry name" value="Endo/exonu/phosph_ase_sf"/>
</dbReference>
<evidence type="ECO:0000313" key="1">
    <source>
        <dbReference type="EMBL" id="KIH63592.1"/>
    </source>
</evidence>
<dbReference type="Proteomes" id="UP000054047">
    <property type="component" value="Unassembled WGS sequence"/>
</dbReference>
<keyword evidence="2" id="KW-1185">Reference proteome</keyword>
<dbReference type="Gene3D" id="3.60.10.10">
    <property type="entry name" value="Endonuclease/exonuclease/phosphatase"/>
    <property type="match status" value="1"/>
</dbReference>
<dbReference type="AlphaFoldDB" id="A0A0C2DLU6"/>
<name>A0A0C2DLU6_9BILA</name>
<reference evidence="1 2" key="1">
    <citation type="submission" date="2013-12" db="EMBL/GenBank/DDBJ databases">
        <title>Draft genome of the parsitic nematode Ancylostoma duodenale.</title>
        <authorList>
            <person name="Mitreva M."/>
        </authorList>
    </citation>
    <scope>NUCLEOTIDE SEQUENCE [LARGE SCALE GENOMIC DNA]</scope>
    <source>
        <strain evidence="1 2">Zhejiang</strain>
    </source>
</reference>
<gene>
    <name evidence="1" type="ORF">ANCDUO_06103</name>
</gene>
<evidence type="ECO:0008006" key="3">
    <source>
        <dbReference type="Google" id="ProtNLM"/>
    </source>
</evidence>
<evidence type="ECO:0000313" key="2">
    <source>
        <dbReference type="Proteomes" id="UP000054047"/>
    </source>
</evidence>
<protein>
    <recommendedName>
        <fullName evidence="3">Reverse transcriptase domain-containing protein</fullName>
    </recommendedName>
</protein>
<accession>A0A0C2DLU6</accession>